<comment type="cofactor">
    <cofactor evidence="1">
        <name>Zn(2+)</name>
        <dbReference type="ChEBI" id="CHEBI:29105"/>
    </cofactor>
    <text evidence="1">Binds 1 zinc ion per subunit.</text>
</comment>
<evidence type="ECO:0000256" key="1">
    <source>
        <dbReference type="PIRSR" id="PIRSR602481-1"/>
    </source>
</evidence>
<name>A0A917DRE4_9BACT</name>
<dbReference type="Gene3D" id="1.10.10.10">
    <property type="entry name" value="Winged helix-like DNA-binding domain superfamily/Winged helix DNA-binding domain"/>
    <property type="match status" value="1"/>
</dbReference>
<feature type="binding site" evidence="2">
    <location>
        <position position="93"/>
    </location>
    <ligand>
        <name>Fe cation</name>
        <dbReference type="ChEBI" id="CHEBI:24875"/>
    </ligand>
</feature>
<keyword evidence="1" id="KW-0862">Zinc</keyword>
<dbReference type="Pfam" id="PF01475">
    <property type="entry name" value="FUR"/>
    <property type="match status" value="1"/>
</dbReference>
<dbReference type="InterPro" id="IPR036388">
    <property type="entry name" value="WH-like_DNA-bd_sf"/>
</dbReference>
<dbReference type="Proteomes" id="UP000609064">
    <property type="component" value="Unassembled WGS sequence"/>
</dbReference>
<dbReference type="GO" id="GO:0008270">
    <property type="term" value="F:zinc ion binding"/>
    <property type="evidence" value="ECO:0007669"/>
    <property type="project" value="TreeGrafter"/>
</dbReference>
<feature type="binding site" evidence="1">
    <location>
        <position position="101"/>
    </location>
    <ligand>
        <name>Zn(2+)</name>
        <dbReference type="ChEBI" id="CHEBI:29105"/>
    </ligand>
</feature>
<feature type="binding site" evidence="1">
    <location>
        <position position="104"/>
    </location>
    <ligand>
        <name>Zn(2+)</name>
        <dbReference type="ChEBI" id="CHEBI:29105"/>
    </ligand>
</feature>
<sequence length="141" mass="15996">MTDMNPSKDTLKEYDLRHTGCRADILQSFQNNNHALSHGDLEALFGQRFDRVTIYRTLKTFVEKGIVHKVLDDEGGTKYALCRVSECSHENHHHDHVHFKCLVCGNTTCIESVHIPTINLPEGYKRTEVNMLVQGTCPACV</sequence>
<protein>
    <submittedName>
        <fullName evidence="3">Transcriptional repressor</fullName>
    </submittedName>
</protein>
<dbReference type="AlphaFoldDB" id="A0A917DRE4"/>
<keyword evidence="2" id="KW-0408">Iron</keyword>
<comment type="caution">
    <text evidence="3">The sequence shown here is derived from an EMBL/GenBank/DDBJ whole genome shotgun (WGS) entry which is preliminary data.</text>
</comment>
<comment type="cofactor">
    <cofactor evidence="2">
        <name>Mn(2+)</name>
        <dbReference type="ChEBI" id="CHEBI:29035"/>
    </cofactor>
    <cofactor evidence="2">
        <name>Fe(2+)</name>
        <dbReference type="ChEBI" id="CHEBI:29033"/>
    </cofactor>
    <text evidence="2">Binds 1 Mn(2+) or Fe(2+) ion per subunit.</text>
</comment>
<dbReference type="InterPro" id="IPR036390">
    <property type="entry name" value="WH_DNA-bd_sf"/>
</dbReference>
<feature type="binding site" evidence="1">
    <location>
        <position position="137"/>
    </location>
    <ligand>
        <name>Zn(2+)</name>
        <dbReference type="ChEBI" id="CHEBI:29105"/>
    </ligand>
</feature>
<dbReference type="SUPFAM" id="SSF46785">
    <property type="entry name" value="Winged helix' DNA-binding domain"/>
    <property type="match status" value="1"/>
</dbReference>
<evidence type="ECO:0000256" key="2">
    <source>
        <dbReference type="PIRSR" id="PIRSR602481-2"/>
    </source>
</evidence>
<keyword evidence="1" id="KW-0479">Metal-binding</keyword>
<dbReference type="GO" id="GO:0045892">
    <property type="term" value="P:negative regulation of DNA-templated transcription"/>
    <property type="evidence" value="ECO:0007669"/>
    <property type="project" value="TreeGrafter"/>
</dbReference>
<reference evidence="3" key="1">
    <citation type="journal article" date="2014" name="Int. J. Syst. Evol. Microbiol.">
        <title>Complete genome sequence of Corynebacterium casei LMG S-19264T (=DSM 44701T), isolated from a smear-ripened cheese.</title>
        <authorList>
            <consortium name="US DOE Joint Genome Institute (JGI-PGF)"/>
            <person name="Walter F."/>
            <person name="Albersmeier A."/>
            <person name="Kalinowski J."/>
            <person name="Ruckert C."/>
        </authorList>
    </citation>
    <scope>NUCLEOTIDE SEQUENCE</scope>
    <source>
        <strain evidence="3">CGMCC 1.15958</strain>
    </source>
</reference>
<dbReference type="GO" id="GO:1900376">
    <property type="term" value="P:regulation of secondary metabolite biosynthetic process"/>
    <property type="evidence" value="ECO:0007669"/>
    <property type="project" value="TreeGrafter"/>
</dbReference>
<proteinExistence type="predicted"/>
<reference evidence="3" key="2">
    <citation type="submission" date="2020-09" db="EMBL/GenBank/DDBJ databases">
        <authorList>
            <person name="Sun Q."/>
            <person name="Zhou Y."/>
        </authorList>
    </citation>
    <scope>NUCLEOTIDE SEQUENCE</scope>
    <source>
        <strain evidence="3">CGMCC 1.15958</strain>
    </source>
</reference>
<dbReference type="PANTHER" id="PTHR33202">
    <property type="entry name" value="ZINC UPTAKE REGULATION PROTEIN"/>
    <property type="match status" value="1"/>
</dbReference>
<dbReference type="EMBL" id="BMKK01000005">
    <property type="protein sequence ID" value="GGD63856.1"/>
    <property type="molecule type" value="Genomic_DNA"/>
</dbReference>
<organism evidence="3 4">
    <name type="scientific">Emticicia aquatilis</name>
    <dbReference type="NCBI Taxonomy" id="1537369"/>
    <lineage>
        <taxon>Bacteria</taxon>
        <taxon>Pseudomonadati</taxon>
        <taxon>Bacteroidota</taxon>
        <taxon>Cytophagia</taxon>
        <taxon>Cytophagales</taxon>
        <taxon>Leadbetterellaceae</taxon>
        <taxon>Emticicia</taxon>
    </lineage>
</organism>
<dbReference type="GO" id="GO:0003700">
    <property type="term" value="F:DNA-binding transcription factor activity"/>
    <property type="evidence" value="ECO:0007669"/>
    <property type="project" value="InterPro"/>
</dbReference>
<keyword evidence="4" id="KW-1185">Reference proteome</keyword>
<accession>A0A917DRE4</accession>
<dbReference type="PANTHER" id="PTHR33202:SF22">
    <property type="entry name" value="HYDROGEN PEROXIDE SENSITIVE REPRESSOR"/>
    <property type="match status" value="1"/>
</dbReference>
<feature type="binding site" evidence="1">
    <location>
        <position position="140"/>
    </location>
    <ligand>
        <name>Zn(2+)</name>
        <dbReference type="ChEBI" id="CHEBI:29105"/>
    </ligand>
</feature>
<evidence type="ECO:0000313" key="3">
    <source>
        <dbReference type="EMBL" id="GGD63856.1"/>
    </source>
</evidence>
<feature type="binding site" evidence="2">
    <location>
        <position position="95"/>
    </location>
    <ligand>
        <name>Fe cation</name>
        <dbReference type="ChEBI" id="CHEBI:24875"/>
    </ligand>
</feature>
<dbReference type="GO" id="GO:0000976">
    <property type="term" value="F:transcription cis-regulatory region binding"/>
    <property type="evidence" value="ECO:0007669"/>
    <property type="project" value="TreeGrafter"/>
</dbReference>
<gene>
    <name evidence="3" type="primary">fur</name>
    <name evidence="3" type="ORF">GCM10011514_29840</name>
</gene>
<evidence type="ECO:0000313" key="4">
    <source>
        <dbReference type="Proteomes" id="UP000609064"/>
    </source>
</evidence>
<dbReference type="InterPro" id="IPR002481">
    <property type="entry name" value="FUR"/>
</dbReference>